<sequence>MEKGQTLNEFASRIDHRYRTKDMSRLTAIYGRMVYRGQFRPEDTQRITELWKNLVKQIRA</sequence>
<gene>
    <name evidence="1" type="ORF">RWE15_15580</name>
</gene>
<name>A0ABU5C8B9_9BACI</name>
<protein>
    <recommendedName>
        <fullName evidence="3">DUF4129 domain-containing protein</fullName>
    </recommendedName>
</protein>
<comment type="caution">
    <text evidence="1">The sequence shown here is derived from an EMBL/GenBank/DDBJ whole genome shotgun (WGS) entry which is preliminary data.</text>
</comment>
<keyword evidence="2" id="KW-1185">Reference proteome</keyword>
<organism evidence="1 2">
    <name type="scientific">Tigheibacillus halophilus</name>
    <dbReference type="NCBI Taxonomy" id="361280"/>
    <lineage>
        <taxon>Bacteria</taxon>
        <taxon>Bacillati</taxon>
        <taxon>Bacillota</taxon>
        <taxon>Bacilli</taxon>
        <taxon>Bacillales</taxon>
        <taxon>Bacillaceae</taxon>
        <taxon>Tigheibacillus</taxon>
    </lineage>
</organism>
<evidence type="ECO:0008006" key="3">
    <source>
        <dbReference type="Google" id="ProtNLM"/>
    </source>
</evidence>
<accession>A0ABU5C8B9</accession>
<evidence type="ECO:0000313" key="2">
    <source>
        <dbReference type="Proteomes" id="UP001281447"/>
    </source>
</evidence>
<evidence type="ECO:0000313" key="1">
    <source>
        <dbReference type="EMBL" id="MDY0395585.1"/>
    </source>
</evidence>
<dbReference type="EMBL" id="JAWDIP010000003">
    <property type="protein sequence ID" value="MDY0395585.1"/>
    <property type="molecule type" value="Genomic_DNA"/>
</dbReference>
<proteinExistence type="predicted"/>
<dbReference type="Proteomes" id="UP001281447">
    <property type="component" value="Unassembled WGS sequence"/>
</dbReference>
<reference evidence="1 2" key="1">
    <citation type="submission" date="2023-10" db="EMBL/GenBank/DDBJ databases">
        <title>Virgibacillus halophilus 5B73C genome.</title>
        <authorList>
            <person name="Miliotis G."/>
            <person name="Sengupta P."/>
            <person name="Hameed A."/>
            <person name="Chuvochina M."/>
            <person name="Mcdonagh F."/>
            <person name="Simpson A.C."/>
            <person name="Singh N.K."/>
            <person name="Rekha P.D."/>
            <person name="Raman K."/>
            <person name="Hugenholtz P."/>
            <person name="Venkateswaran K."/>
        </authorList>
    </citation>
    <scope>NUCLEOTIDE SEQUENCE [LARGE SCALE GENOMIC DNA]</scope>
    <source>
        <strain evidence="1 2">5B73C</strain>
    </source>
</reference>